<organism evidence="11">
    <name type="scientific">Davidia involucrata</name>
    <name type="common">Dove tree</name>
    <dbReference type="NCBI Taxonomy" id="16924"/>
    <lineage>
        <taxon>Eukaryota</taxon>
        <taxon>Viridiplantae</taxon>
        <taxon>Streptophyta</taxon>
        <taxon>Embryophyta</taxon>
        <taxon>Tracheophyta</taxon>
        <taxon>Spermatophyta</taxon>
        <taxon>Magnoliopsida</taxon>
        <taxon>eudicotyledons</taxon>
        <taxon>Gunneridae</taxon>
        <taxon>Pentapetalae</taxon>
        <taxon>asterids</taxon>
        <taxon>Cornales</taxon>
        <taxon>Nyssaceae</taxon>
        <taxon>Davidia</taxon>
    </lineage>
</organism>
<dbReference type="InterPro" id="IPR003851">
    <property type="entry name" value="Znf_Dof"/>
</dbReference>
<keyword evidence="4" id="KW-0805">Transcription regulation</keyword>
<dbReference type="InterPro" id="IPR045174">
    <property type="entry name" value="Dof"/>
</dbReference>
<evidence type="ECO:0000256" key="2">
    <source>
        <dbReference type="ARBA" id="ARBA00022771"/>
    </source>
</evidence>
<dbReference type="GO" id="GO:0003700">
    <property type="term" value="F:DNA-binding transcription factor activity"/>
    <property type="evidence" value="ECO:0007669"/>
    <property type="project" value="InterPro"/>
</dbReference>
<dbReference type="PANTHER" id="PTHR31089">
    <property type="entry name" value="CYCLIC DOF FACTOR 2"/>
    <property type="match status" value="1"/>
</dbReference>
<evidence type="ECO:0000256" key="5">
    <source>
        <dbReference type="ARBA" id="ARBA00023125"/>
    </source>
</evidence>
<comment type="subcellular location">
    <subcellularLocation>
        <location evidence="8">Nucleus</location>
    </subcellularLocation>
</comment>
<dbReference type="GO" id="GO:0008270">
    <property type="term" value="F:zinc ion binding"/>
    <property type="evidence" value="ECO:0007669"/>
    <property type="project" value="UniProtKB-KW"/>
</dbReference>
<evidence type="ECO:0000256" key="6">
    <source>
        <dbReference type="ARBA" id="ARBA00023163"/>
    </source>
</evidence>
<feature type="region of interest" description="Disordered" evidence="9">
    <location>
        <begin position="203"/>
        <end position="223"/>
    </location>
</feature>
<dbReference type="AlphaFoldDB" id="A0A5B7CB26"/>
<keyword evidence="1" id="KW-0479">Metal-binding</keyword>
<evidence type="ECO:0000256" key="1">
    <source>
        <dbReference type="ARBA" id="ARBA00022723"/>
    </source>
</evidence>
<dbReference type="PROSITE" id="PS50884">
    <property type="entry name" value="ZF_DOF_2"/>
    <property type="match status" value="1"/>
</dbReference>
<evidence type="ECO:0000256" key="9">
    <source>
        <dbReference type="SAM" id="MobiDB-lite"/>
    </source>
</evidence>
<keyword evidence="2 8" id="KW-0863">Zinc-finger</keyword>
<keyword evidence="6" id="KW-0804">Transcription</keyword>
<evidence type="ECO:0000256" key="3">
    <source>
        <dbReference type="ARBA" id="ARBA00022833"/>
    </source>
</evidence>
<dbReference type="GO" id="GO:0005634">
    <property type="term" value="C:nucleus"/>
    <property type="evidence" value="ECO:0007669"/>
    <property type="project" value="UniProtKB-SubCell"/>
</dbReference>
<gene>
    <name evidence="11" type="ORF">Din_047205</name>
</gene>
<dbReference type="PANTHER" id="PTHR31089:SF47">
    <property type="entry name" value="DOF-TYPE DOMAIN-CONTAINING PROTEIN"/>
    <property type="match status" value="1"/>
</dbReference>
<evidence type="ECO:0000256" key="4">
    <source>
        <dbReference type="ARBA" id="ARBA00023015"/>
    </source>
</evidence>
<feature type="region of interest" description="Disordered" evidence="9">
    <location>
        <begin position="66"/>
        <end position="115"/>
    </location>
</feature>
<accession>A0A5B7CB26</accession>
<keyword evidence="3" id="KW-0862">Zinc</keyword>
<dbReference type="PROSITE" id="PS01361">
    <property type="entry name" value="ZF_DOF_1"/>
    <property type="match status" value="1"/>
</dbReference>
<evidence type="ECO:0000259" key="10">
    <source>
        <dbReference type="PROSITE" id="PS50884"/>
    </source>
</evidence>
<keyword evidence="5 8" id="KW-0238">DNA-binding</keyword>
<name>A0A5B7CB26_DAVIN</name>
<proteinExistence type="predicted"/>
<sequence>MNGGEMSESKDPAIKLFGKTIPLPESQIPAKADEKSDEGCQILEKSEVKDVCSEVTKTVAKYVHLEESGKPDKSSVIKNGKEEDTQMSTDGNEAQVNPMPKVDTTETSSRDQEKVLKKPDKILPCPRCNSLDTKFCYFNNYNVNQPRHFCKNCQRYWTAGGTIRNVPVGAGRRKNKHLASQYRQILVPSDGVPITRIEIPDSPNQQLLPCGESPTSSRPSTGNGTLLKFGPEGPLCESMANVLHLREQKRCAEMASVRENKEEPPSCSSSMTASSVREIEIHEKVPGSCNELTQPHPMQCYPVPPWASTWNPGWNNSASMVATRSSSELVSVPDGINPNPIQWCSTPMLAVPGFSGPTIPLQFVPAPYWGCLPVWAAGTRNMPFSGSNCGLSPSSSISNSCSGNNSPTLGKHSRDANFIDEEKQENCVLVPKTLRIDDPDEASRSSIWATLGFNSEQKETKSECGIFRPFKSSTEGKGHPSDATQVLEANPAAFSRSQTFQEST</sequence>
<evidence type="ECO:0000313" key="11">
    <source>
        <dbReference type="EMBL" id="MPA77764.1"/>
    </source>
</evidence>
<reference evidence="11" key="1">
    <citation type="submission" date="2019-08" db="EMBL/GenBank/DDBJ databases">
        <title>Reference gene set and small RNA set construction with multiple tissues from Davidia involucrata Baill.</title>
        <authorList>
            <person name="Yang H."/>
            <person name="Zhou C."/>
            <person name="Li G."/>
            <person name="Wang J."/>
            <person name="Gao P."/>
            <person name="Wang M."/>
            <person name="Wang R."/>
            <person name="Zhao Y."/>
        </authorList>
    </citation>
    <scope>NUCLEOTIDE SEQUENCE</scope>
    <source>
        <tissue evidence="11">Mixed with DoveR01_LX</tissue>
    </source>
</reference>
<dbReference type="EMBL" id="GHES01047205">
    <property type="protein sequence ID" value="MPA77764.1"/>
    <property type="molecule type" value="Transcribed_RNA"/>
</dbReference>
<feature type="compositionally biased region" description="Polar residues" evidence="9">
    <location>
        <begin position="86"/>
        <end position="95"/>
    </location>
</feature>
<feature type="compositionally biased region" description="Basic and acidic residues" evidence="9">
    <location>
        <begin position="66"/>
        <end position="84"/>
    </location>
</feature>
<feature type="domain" description="Dof-type" evidence="10">
    <location>
        <begin position="123"/>
        <end position="177"/>
    </location>
</feature>
<protein>
    <recommendedName>
        <fullName evidence="10">Dof-type domain-containing protein</fullName>
    </recommendedName>
</protein>
<dbReference type="GO" id="GO:0003677">
    <property type="term" value="F:DNA binding"/>
    <property type="evidence" value="ECO:0007669"/>
    <property type="project" value="UniProtKB-UniRule"/>
</dbReference>
<keyword evidence="7 8" id="KW-0539">Nucleus</keyword>
<evidence type="ECO:0000256" key="7">
    <source>
        <dbReference type="ARBA" id="ARBA00023242"/>
    </source>
</evidence>
<evidence type="ECO:0000256" key="8">
    <source>
        <dbReference type="PROSITE-ProRule" id="PRU00071"/>
    </source>
</evidence>
<dbReference type="Pfam" id="PF02701">
    <property type="entry name" value="Zn_ribbon_Dof"/>
    <property type="match status" value="1"/>
</dbReference>